<protein>
    <submittedName>
        <fullName evidence="1">Uncharacterized protein</fullName>
    </submittedName>
</protein>
<evidence type="ECO:0000313" key="2">
    <source>
        <dbReference type="Proteomes" id="UP000808337"/>
    </source>
</evidence>
<accession>A0A9D7T0I5</accession>
<reference evidence="1 2" key="1">
    <citation type="submission" date="2020-10" db="EMBL/GenBank/DDBJ databases">
        <title>Connecting structure to function with the recovery of over 1000 high-quality activated sludge metagenome-assembled genomes encoding full-length rRNA genes using long-read sequencing.</title>
        <authorList>
            <person name="Singleton C.M."/>
            <person name="Petriglieri F."/>
            <person name="Kristensen J.M."/>
            <person name="Kirkegaard R.H."/>
            <person name="Michaelsen T.Y."/>
            <person name="Andersen M.H."/>
            <person name="Karst S.M."/>
            <person name="Dueholm M.S."/>
            <person name="Nielsen P.H."/>
            <person name="Albertsen M."/>
        </authorList>
    </citation>
    <scope>NUCLEOTIDE SEQUENCE [LARGE SCALE GENOMIC DNA]</scope>
    <source>
        <strain evidence="1">Ribe_18-Q3-R11-54_MAXAC.273</strain>
    </source>
</reference>
<proteinExistence type="predicted"/>
<organism evidence="1 2">
    <name type="scientific">Candidatus Opimibacter skivensis</name>
    <dbReference type="NCBI Taxonomy" id="2982028"/>
    <lineage>
        <taxon>Bacteria</taxon>
        <taxon>Pseudomonadati</taxon>
        <taxon>Bacteroidota</taxon>
        <taxon>Saprospiria</taxon>
        <taxon>Saprospirales</taxon>
        <taxon>Saprospiraceae</taxon>
        <taxon>Candidatus Opimibacter</taxon>
    </lineage>
</organism>
<dbReference type="AlphaFoldDB" id="A0A9D7T0I5"/>
<gene>
    <name evidence="1" type="ORF">IPP15_23890</name>
</gene>
<comment type="caution">
    <text evidence="1">The sequence shown here is derived from an EMBL/GenBank/DDBJ whole genome shotgun (WGS) entry which is preliminary data.</text>
</comment>
<evidence type="ECO:0000313" key="1">
    <source>
        <dbReference type="EMBL" id="MBK9985343.1"/>
    </source>
</evidence>
<name>A0A9D7T0I5_9BACT</name>
<dbReference type="Proteomes" id="UP000808337">
    <property type="component" value="Unassembled WGS sequence"/>
</dbReference>
<sequence length="217" mass="25190">MKVDLFVVSQINPHDKMKNKPLSDYKKKKLIESFCDELTATQAAHRLNLDRNTVNKYFRRIRECIAAYREYQKMNLMITVINTPDKQIDSVVKNIPSSGSQDSEFPIRIMCLEGQLLTDIDIQLALNGSKYMMNVSGYFESAVNGNAHSKQHGVDCSDLHRIADDFHSFTTSRFKKFFGIKNEYAYLYVKEAEFVFNEKDSSRREKVLNKMTDQIFV</sequence>
<dbReference type="EMBL" id="JADKGY010000035">
    <property type="protein sequence ID" value="MBK9985343.1"/>
    <property type="molecule type" value="Genomic_DNA"/>
</dbReference>